<keyword evidence="2" id="KW-1185">Reference proteome</keyword>
<keyword evidence="1" id="KW-0812">Transmembrane</keyword>
<proteinExistence type="predicted"/>
<dbReference type="Proteomes" id="UP001652582">
    <property type="component" value="Chromosome 14"/>
</dbReference>
<reference evidence="3" key="1">
    <citation type="submission" date="2025-08" db="UniProtKB">
        <authorList>
            <consortium name="RefSeq"/>
        </authorList>
    </citation>
    <scope>IDENTIFICATION</scope>
</reference>
<keyword evidence="1" id="KW-0472">Membrane</keyword>
<evidence type="ECO:0000256" key="1">
    <source>
        <dbReference type="SAM" id="Phobius"/>
    </source>
</evidence>
<protein>
    <submittedName>
        <fullName evidence="3">Uncharacterized protein LOC112048228</fullName>
    </submittedName>
</protein>
<accession>A0ABM3LR08</accession>
<evidence type="ECO:0000313" key="3">
    <source>
        <dbReference type="RefSeq" id="XP_052741475.1"/>
    </source>
</evidence>
<sequence>MGCVCCSISSFVSIILDALERISLCTVCAMLTCCLTLTILTVMLLGIGIGYHYCFVQNSVDAMAKAAASAGALRSGQAEPGPVMRSLGRAATRGFAHRVARRDVAGPPDSNATIDNSTTFAAPGNFTTTLTKLGFS</sequence>
<gene>
    <name evidence="3" type="primary">LOC112048228</name>
</gene>
<dbReference type="RefSeq" id="XP_052741475.1">
    <property type="nucleotide sequence ID" value="XM_052885515.1"/>
</dbReference>
<name>A0ABM3LR08_BICAN</name>
<evidence type="ECO:0000313" key="2">
    <source>
        <dbReference type="Proteomes" id="UP001652582"/>
    </source>
</evidence>
<dbReference type="GeneID" id="112048228"/>
<feature type="transmembrane region" description="Helical" evidence="1">
    <location>
        <begin position="24"/>
        <end position="53"/>
    </location>
</feature>
<keyword evidence="1" id="KW-1133">Transmembrane helix</keyword>
<organism evidence="2 3">
    <name type="scientific">Bicyclus anynana</name>
    <name type="common">Squinting bush brown butterfly</name>
    <dbReference type="NCBI Taxonomy" id="110368"/>
    <lineage>
        <taxon>Eukaryota</taxon>
        <taxon>Metazoa</taxon>
        <taxon>Ecdysozoa</taxon>
        <taxon>Arthropoda</taxon>
        <taxon>Hexapoda</taxon>
        <taxon>Insecta</taxon>
        <taxon>Pterygota</taxon>
        <taxon>Neoptera</taxon>
        <taxon>Endopterygota</taxon>
        <taxon>Lepidoptera</taxon>
        <taxon>Glossata</taxon>
        <taxon>Ditrysia</taxon>
        <taxon>Papilionoidea</taxon>
        <taxon>Nymphalidae</taxon>
        <taxon>Satyrinae</taxon>
        <taxon>Satyrini</taxon>
        <taxon>Mycalesina</taxon>
        <taxon>Bicyclus</taxon>
    </lineage>
</organism>